<dbReference type="AlphaFoldDB" id="T0L6J3"/>
<dbReference type="EMBL" id="KE647330">
    <property type="protein sequence ID" value="EQB60134.1"/>
    <property type="molecule type" value="Genomic_DNA"/>
</dbReference>
<accession>T0L6J3</accession>
<dbReference type="Proteomes" id="UP000053780">
    <property type="component" value="Unassembled WGS sequence"/>
</dbReference>
<proteinExistence type="predicted"/>
<sequence>MKKLRKNKLKKHISNIKLLKKHITINNRSTIPTLKLTNLSIKEKPNYKTKQEYKREALLFLNKNRQYINDPNYKYFVVDIVKGLCNDVQFDVLNDLIKCLQRIKSLKDREGDSEEFEIW</sequence>
<name>T0L6J3_9MICR</name>
<dbReference type="VEuPathDB" id="MicrosporidiaDB:NAPIS_ORF02311"/>
<evidence type="ECO:0000313" key="2">
    <source>
        <dbReference type="Proteomes" id="UP000053780"/>
    </source>
</evidence>
<keyword evidence="2" id="KW-1185">Reference proteome</keyword>
<dbReference type="OrthoDB" id="2189996at2759"/>
<evidence type="ECO:0000313" key="1">
    <source>
        <dbReference type="EMBL" id="EQB60134.1"/>
    </source>
</evidence>
<dbReference type="HOGENOM" id="CLU_2062136_0_0_1"/>
<gene>
    <name evidence="1" type="ORF">NAPIS_ORF02311</name>
</gene>
<organism evidence="1 2">
    <name type="scientific">Vairimorpha apis BRL 01</name>
    <dbReference type="NCBI Taxonomy" id="1037528"/>
    <lineage>
        <taxon>Eukaryota</taxon>
        <taxon>Fungi</taxon>
        <taxon>Fungi incertae sedis</taxon>
        <taxon>Microsporidia</taxon>
        <taxon>Nosematidae</taxon>
        <taxon>Vairimorpha</taxon>
    </lineage>
</organism>
<protein>
    <submittedName>
        <fullName evidence="1">Uncharacterized protein</fullName>
    </submittedName>
</protein>
<reference evidence="1 2" key="1">
    <citation type="journal article" date="2013" name="BMC Genomics">
        <title>Genome sequencing and comparative genomics of honey bee microsporidia, Nosema apis reveal novel insights into host-parasite interactions.</title>
        <authorList>
            <person name="Chen Yp."/>
            <person name="Pettis J.S."/>
            <person name="Zhao Y."/>
            <person name="Liu X."/>
            <person name="Tallon L.J."/>
            <person name="Sadzewicz L.D."/>
            <person name="Li R."/>
            <person name="Zheng H."/>
            <person name="Huang S."/>
            <person name="Zhang X."/>
            <person name="Hamilton M.C."/>
            <person name="Pernal S.F."/>
            <person name="Melathopoulos A.P."/>
            <person name="Yan X."/>
            <person name="Evans J.D."/>
        </authorList>
    </citation>
    <scope>NUCLEOTIDE SEQUENCE [LARGE SCALE GENOMIC DNA]</scope>
    <source>
        <strain evidence="1 2">BRL 01</strain>
    </source>
</reference>